<protein>
    <recommendedName>
        <fullName evidence="2">glutamine--fructose-6-phosphate transaminase (isomerizing)</fullName>
        <ecNumber evidence="2">2.6.1.16</ecNumber>
    </recommendedName>
</protein>
<evidence type="ECO:0000256" key="2">
    <source>
        <dbReference type="ARBA" id="ARBA00012916"/>
    </source>
</evidence>
<keyword evidence="3 7" id="KW-0808">Transferase</keyword>
<dbReference type="PANTHER" id="PTHR10937">
    <property type="entry name" value="GLUCOSAMINE--FRUCTOSE-6-PHOSPHATE AMINOTRANSFERASE, ISOMERIZING"/>
    <property type="match status" value="1"/>
</dbReference>
<evidence type="ECO:0000256" key="4">
    <source>
        <dbReference type="ARBA" id="ARBA00022962"/>
    </source>
</evidence>
<dbReference type="Pfam" id="PF13522">
    <property type="entry name" value="GATase_6"/>
    <property type="match status" value="1"/>
</dbReference>
<dbReference type="KEGG" id="mmuc:C1S78_021875"/>
<evidence type="ECO:0000256" key="3">
    <source>
        <dbReference type="ARBA" id="ARBA00022679"/>
    </source>
</evidence>
<evidence type="ECO:0000259" key="5">
    <source>
        <dbReference type="PROSITE" id="PS51278"/>
    </source>
</evidence>
<dbReference type="PROSITE" id="PS51278">
    <property type="entry name" value="GATASE_TYPE_2"/>
    <property type="match status" value="1"/>
</dbReference>
<dbReference type="EC" id="2.6.1.16" evidence="2"/>
<dbReference type="Gene3D" id="3.60.20.10">
    <property type="entry name" value="Glutamine Phosphoribosylpyrophosphate, subunit 1, domain 1"/>
    <property type="match status" value="1"/>
</dbReference>
<proteinExistence type="predicted"/>
<sequence length="303" mass="31780">MCGIVGLHLRNPELYPRLGELLAGMLTAMEARGADSAGIAVYGDPQWSPPGQSTISLIEVGESREQVAEALGARLGAEITVIARDVTYLVSASTTPEALLAAAKVEYPHALVGGFGTDVAVLKGVGTPTSLVGNWGLAGAQGWQGVGHTRMATESAVTPSGAHPYAVGPDQCLVHNGSFANHAGIRRDLRAAGVEFDSENDTEVGARFVAHELAAGSDVEQALTDLTTTFDGFYTLLVSNSDSFAIVRDAIACKPAVIAETTDWVAMASEFRALAHLPGIEDARIWEPEPEVVYAWSREAVPA</sequence>
<reference evidence="7" key="1">
    <citation type="submission" date="2018-01" db="EMBL/GenBank/DDBJ databases">
        <title>Comparative genomics of Mycobacterium mucogenicum and Mycobacterium neoaurum clade members emphasizing tRNA and non-coding RNA.</title>
        <authorList>
            <person name="Behra P.R.K."/>
            <person name="Pettersson B.M.F."/>
            <person name="Das S."/>
            <person name="Dasgupta S."/>
            <person name="Kirsebom L.A."/>
        </authorList>
    </citation>
    <scope>NUCLEOTIDE SEQUENCE</scope>
    <source>
        <strain evidence="7">DSM 44124</strain>
    </source>
</reference>
<reference evidence="6 8" key="2">
    <citation type="journal article" date="2019" name="BMC Evol. Biol.">
        <title>Comparative genomics of Mycobacterium mucogenicum and Mycobacterium neoaurum clade members emphasizing tRNA and non-coding RNA.</title>
        <authorList>
            <person name="Behra P.R.K."/>
            <person name="Pettersson B.M.F."/>
            <person name="Das S."/>
            <person name="Dasgupta S."/>
            <person name="Kirsebom L.A."/>
        </authorList>
    </citation>
    <scope>NUCLEOTIDE SEQUENCE [LARGE SCALE GENOMIC DNA]</scope>
    <source>
        <strain evidence="6 8">DSM 44124</strain>
    </source>
</reference>
<dbReference type="GO" id="GO:0004360">
    <property type="term" value="F:glutamine-fructose-6-phosphate transaminase (isomerizing) activity"/>
    <property type="evidence" value="ECO:0007669"/>
    <property type="project" value="UniProtKB-EC"/>
</dbReference>
<feature type="domain" description="Glutamine amidotransferase type-2" evidence="5">
    <location>
        <begin position="2"/>
        <end position="299"/>
    </location>
</feature>
<dbReference type="Proteomes" id="UP000309231">
    <property type="component" value="Chromosome"/>
</dbReference>
<evidence type="ECO:0000256" key="1">
    <source>
        <dbReference type="ARBA" id="ARBA00001031"/>
    </source>
</evidence>
<dbReference type="EMBL" id="CP062008">
    <property type="protein sequence ID" value="QPG68115.1"/>
    <property type="molecule type" value="Genomic_DNA"/>
</dbReference>
<dbReference type="InterPro" id="IPR017932">
    <property type="entry name" value="GATase_2_dom"/>
</dbReference>
<reference evidence="6 8" key="3">
    <citation type="journal article" date="2019" name="Sci. Rep.">
        <title>Insight into the biology of Mycobacterium mucogenicum and Mycobacterium neoaurum clade members.</title>
        <authorList>
            <person name="Behra P.R.K."/>
            <person name="Pettersson B.M.F."/>
            <person name="Ramesh M."/>
            <person name="Dasgupta S."/>
            <person name="Kirsebom L.A."/>
        </authorList>
    </citation>
    <scope>NUCLEOTIDE SEQUENCE [LARGE SCALE GENOMIC DNA]</scope>
    <source>
        <strain evidence="6 8">DSM 44124</strain>
    </source>
</reference>
<dbReference type="InterPro" id="IPR029055">
    <property type="entry name" value="Ntn_hydrolases_N"/>
</dbReference>
<gene>
    <name evidence="6" type="ORF">C1S78_021875</name>
    <name evidence="7" type="ORF">C1S78_21825</name>
</gene>
<accession>A0A8H2JFK9</accession>
<dbReference type="RefSeq" id="WP_029120943.1">
    <property type="nucleotide sequence ID" value="NZ_ANBS01000023.1"/>
</dbReference>
<evidence type="ECO:0000313" key="8">
    <source>
        <dbReference type="Proteomes" id="UP000309231"/>
    </source>
</evidence>
<comment type="catalytic activity">
    <reaction evidence="1">
        <text>D-fructose 6-phosphate + L-glutamine = D-glucosamine 6-phosphate + L-glutamate</text>
        <dbReference type="Rhea" id="RHEA:13237"/>
        <dbReference type="ChEBI" id="CHEBI:29985"/>
        <dbReference type="ChEBI" id="CHEBI:58359"/>
        <dbReference type="ChEBI" id="CHEBI:58725"/>
        <dbReference type="ChEBI" id="CHEBI:61527"/>
        <dbReference type="EC" id="2.6.1.16"/>
    </reaction>
</comment>
<evidence type="ECO:0000313" key="7">
    <source>
        <dbReference type="EMBL" id="TLH54657.1"/>
    </source>
</evidence>
<organism evidence="7">
    <name type="scientific">Mycolicibacterium mucogenicum DSM 44124</name>
    <dbReference type="NCBI Taxonomy" id="1226753"/>
    <lineage>
        <taxon>Bacteria</taxon>
        <taxon>Bacillati</taxon>
        <taxon>Actinomycetota</taxon>
        <taxon>Actinomycetes</taxon>
        <taxon>Mycobacteriales</taxon>
        <taxon>Mycobacteriaceae</taxon>
        <taxon>Mycolicibacterium</taxon>
    </lineage>
</organism>
<evidence type="ECO:0000313" key="6">
    <source>
        <dbReference type="EMBL" id="QPG68115.1"/>
    </source>
</evidence>
<dbReference type="SUPFAM" id="SSF56235">
    <property type="entry name" value="N-terminal nucleophile aminohydrolases (Ntn hydrolases)"/>
    <property type="match status" value="1"/>
</dbReference>
<keyword evidence="8" id="KW-1185">Reference proteome</keyword>
<dbReference type="AlphaFoldDB" id="A0A8H2JFK9"/>
<dbReference type="GeneID" id="76727598"/>
<dbReference type="EMBL" id="POTL01000001">
    <property type="protein sequence ID" value="TLH54657.1"/>
    <property type="molecule type" value="Genomic_DNA"/>
</dbReference>
<name>A0A8H2JFK9_MYCMU</name>
<keyword evidence="4 7" id="KW-0315">Glutamine amidotransferase</keyword>